<sequence length="154" mass="17626">MSNSKPFGPEPAQILLVEDNPGDVRLTKEAFKQGRIENDLYVVSDGNEALEFLYQRGEYADAPRPDLILLDLNLPRKDGEDVLEELKEHSELRSIPVIVLTSSNAEEDVVRSYELHANAYLTKPVDPDEFIETVRAFEKFWFTVVRLPPEDDHK</sequence>
<dbReference type="PANTHER" id="PTHR44520:SF2">
    <property type="entry name" value="RESPONSE REGULATOR RCP1"/>
    <property type="match status" value="1"/>
</dbReference>
<dbReference type="InterPro" id="IPR001789">
    <property type="entry name" value="Sig_transdc_resp-reg_receiver"/>
</dbReference>
<dbReference type="InterPro" id="IPR052893">
    <property type="entry name" value="TCS_response_regulator"/>
</dbReference>
<dbReference type="CDD" id="cd17557">
    <property type="entry name" value="REC_Rcp-like"/>
    <property type="match status" value="1"/>
</dbReference>
<dbReference type="InterPro" id="IPR011006">
    <property type="entry name" value="CheY-like_superfamily"/>
</dbReference>
<dbReference type="AlphaFoldDB" id="A0A5P9P3S7"/>
<dbReference type="GeneID" id="42301322"/>
<reference evidence="3 4" key="1">
    <citation type="journal article" date="2007" name="Int. J. Syst. Evol. Microbiol.">
        <title>Natronorubrum sulfidifaciens sp. nov., an extremely haloalkaliphilic archaeon isolated from Aiding salt lake in Xin-Jiang, China.</title>
        <authorList>
            <person name="Cui H.L."/>
            <person name="Tohty D."/>
            <person name="Liu H.C."/>
            <person name="Liu S.J."/>
            <person name="Oren A."/>
            <person name="Zhou P.J."/>
        </authorList>
    </citation>
    <scope>NUCLEOTIDE SEQUENCE [LARGE SCALE GENOMIC DNA]</scope>
    <source>
        <strain evidence="3 4">7-3</strain>
    </source>
</reference>
<dbReference type="Gene3D" id="3.40.50.2300">
    <property type="match status" value="1"/>
</dbReference>
<dbReference type="Pfam" id="PF00072">
    <property type="entry name" value="Response_reg"/>
    <property type="match status" value="1"/>
</dbReference>
<protein>
    <submittedName>
        <fullName evidence="3">Response regulator</fullName>
    </submittedName>
</protein>
<dbReference type="PROSITE" id="PS50110">
    <property type="entry name" value="RESPONSE_REGULATORY"/>
    <property type="match status" value="1"/>
</dbReference>
<evidence type="ECO:0000259" key="2">
    <source>
        <dbReference type="PROSITE" id="PS50110"/>
    </source>
</evidence>
<evidence type="ECO:0000256" key="1">
    <source>
        <dbReference type="PROSITE-ProRule" id="PRU00169"/>
    </source>
</evidence>
<dbReference type="PANTHER" id="PTHR44520">
    <property type="entry name" value="RESPONSE REGULATOR RCP1-RELATED"/>
    <property type="match status" value="1"/>
</dbReference>
<dbReference type="SUPFAM" id="SSF52172">
    <property type="entry name" value="CheY-like"/>
    <property type="match status" value="1"/>
</dbReference>
<dbReference type="RefSeq" id="WP_152941107.1">
    <property type="nucleotide sequence ID" value="NZ_CP045488.1"/>
</dbReference>
<keyword evidence="4" id="KW-1185">Reference proteome</keyword>
<dbReference type="KEGG" id="nas:GCU68_09715"/>
<feature type="domain" description="Response regulatory" evidence="2">
    <location>
        <begin position="13"/>
        <end position="138"/>
    </location>
</feature>
<evidence type="ECO:0000313" key="3">
    <source>
        <dbReference type="EMBL" id="QFU82782.1"/>
    </source>
</evidence>
<dbReference type="SMART" id="SM00448">
    <property type="entry name" value="REC"/>
    <property type="match status" value="1"/>
</dbReference>
<dbReference type="OrthoDB" id="9652at2157"/>
<proteinExistence type="predicted"/>
<evidence type="ECO:0000313" key="4">
    <source>
        <dbReference type="Proteomes" id="UP000326170"/>
    </source>
</evidence>
<keyword evidence="1" id="KW-0597">Phosphoprotein</keyword>
<dbReference type="GO" id="GO:0000160">
    <property type="term" value="P:phosphorelay signal transduction system"/>
    <property type="evidence" value="ECO:0007669"/>
    <property type="project" value="InterPro"/>
</dbReference>
<gene>
    <name evidence="3" type="ORF">GCU68_09715</name>
</gene>
<accession>A0A5P9P3S7</accession>
<feature type="modified residue" description="4-aspartylphosphate" evidence="1">
    <location>
        <position position="71"/>
    </location>
</feature>
<dbReference type="Proteomes" id="UP000326170">
    <property type="component" value="Chromosome"/>
</dbReference>
<organism evidence="3 4">
    <name type="scientific">Natronorubrum aibiense</name>
    <dbReference type="NCBI Taxonomy" id="348826"/>
    <lineage>
        <taxon>Archaea</taxon>
        <taxon>Methanobacteriati</taxon>
        <taxon>Methanobacteriota</taxon>
        <taxon>Stenosarchaea group</taxon>
        <taxon>Halobacteria</taxon>
        <taxon>Halobacteriales</taxon>
        <taxon>Natrialbaceae</taxon>
        <taxon>Natronorubrum</taxon>
    </lineage>
</organism>
<dbReference type="EMBL" id="CP045488">
    <property type="protein sequence ID" value="QFU82782.1"/>
    <property type="molecule type" value="Genomic_DNA"/>
</dbReference>
<name>A0A5P9P3S7_9EURY</name>